<proteinExistence type="predicted"/>
<dbReference type="KEGG" id="vg:36842917"/>
<evidence type="ECO:0000313" key="2">
    <source>
        <dbReference type="EMBL" id="AVK76204.1"/>
    </source>
</evidence>
<sequence>MNQTPDDALRDYAQRRRAERDRLEREHRHKRESMTASEREERAERKKTRVEEVKRCRKLWSEHDPAGKYIRGVARDIEVDEALQRDLIDYIRHTGRTDIAFIREGPLFSGYTSDFVAWKRHVPVDQQYAMLYQIVEDRDLVRKRKIAEGPFAGWTFECRSWLTTRFRTEPNCRLVDRRGILGFVENLF</sequence>
<feature type="compositionally biased region" description="Basic and acidic residues" evidence="1">
    <location>
        <begin position="37"/>
        <end position="48"/>
    </location>
</feature>
<organism evidence="2">
    <name type="scientific">Pandoravirus neocaledonia</name>
    <dbReference type="NCBI Taxonomy" id="2107708"/>
    <lineage>
        <taxon>Viruses</taxon>
        <taxon>Pandoravirus</taxon>
    </lineage>
</organism>
<evidence type="ECO:0000256" key="1">
    <source>
        <dbReference type="SAM" id="MobiDB-lite"/>
    </source>
</evidence>
<reference evidence="2" key="1">
    <citation type="journal article" date="2018" name="Nat. Commun.">
        <title>Diversity and evolution of the emerging Pandoraviridae family.</title>
        <authorList>
            <person name="Legendre M."/>
            <person name="Fabre E."/>
            <person name="Poirot O."/>
            <person name="Jeudy S."/>
            <person name="Lartigue A."/>
            <person name="Alempic J.M."/>
            <person name="Beucher L."/>
            <person name="Philippe N."/>
            <person name="Bertaux L."/>
            <person name="Christo-Foroux E."/>
            <person name="Labadie K."/>
            <person name="Coute Y."/>
            <person name="Abergel C."/>
            <person name="Claverie J.M."/>
        </authorList>
    </citation>
    <scope>NUCLEOTIDE SEQUENCE [LARGE SCALE GENOMIC DNA]</scope>
    <source>
        <strain evidence="2">Neocaledonia</strain>
    </source>
</reference>
<dbReference type="RefSeq" id="YP_009482207.1">
    <property type="nucleotide sequence ID" value="NC_037666.1"/>
</dbReference>
<dbReference type="GeneID" id="36842917"/>
<accession>A0A2U7UCM7</accession>
<name>A0A2U7UCM7_9VIRU</name>
<feature type="region of interest" description="Disordered" evidence="1">
    <location>
        <begin position="1"/>
        <end position="48"/>
    </location>
</feature>
<gene>
    <name evidence="2" type="ORF">pneo_cds_597</name>
</gene>
<protein>
    <submittedName>
        <fullName evidence="2">Uncharacterized protein</fullName>
    </submittedName>
</protein>
<dbReference type="Proteomes" id="UP000249287">
    <property type="component" value="Segment"/>
</dbReference>
<dbReference type="EMBL" id="MG011690">
    <property type="protein sequence ID" value="AVK76204.1"/>
    <property type="molecule type" value="Genomic_DNA"/>
</dbReference>
<feature type="compositionally biased region" description="Basic and acidic residues" evidence="1">
    <location>
        <begin position="7"/>
        <end position="26"/>
    </location>
</feature>